<dbReference type="AlphaFoldDB" id="A0A8H5FDV1"/>
<reference evidence="7 8" key="1">
    <citation type="journal article" date="2020" name="ISME J.">
        <title>Uncovering the hidden diversity of litter-decomposition mechanisms in mushroom-forming fungi.</title>
        <authorList>
            <person name="Floudas D."/>
            <person name="Bentzer J."/>
            <person name="Ahren D."/>
            <person name="Johansson T."/>
            <person name="Persson P."/>
            <person name="Tunlid A."/>
        </authorList>
    </citation>
    <scope>NUCLEOTIDE SEQUENCE [LARGE SCALE GENOMIC DNA]</scope>
    <source>
        <strain evidence="7 8">CBS 291.85</strain>
    </source>
</reference>
<dbReference type="Pfam" id="PF04082">
    <property type="entry name" value="Fungal_trans"/>
    <property type="match status" value="1"/>
</dbReference>
<dbReference type="GO" id="GO:0008270">
    <property type="term" value="F:zinc ion binding"/>
    <property type="evidence" value="ECO:0007669"/>
    <property type="project" value="InterPro"/>
</dbReference>
<evidence type="ECO:0000259" key="6">
    <source>
        <dbReference type="Pfam" id="PF04082"/>
    </source>
</evidence>
<protein>
    <recommendedName>
        <fullName evidence="6">Xylanolytic transcriptional activator regulatory domain-containing protein</fullName>
    </recommendedName>
</protein>
<evidence type="ECO:0000256" key="4">
    <source>
        <dbReference type="ARBA" id="ARBA00023242"/>
    </source>
</evidence>
<evidence type="ECO:0000256" key="3">
    <source>
        <dbReference type="ARBA" id="ARBA00023125"/>
    </source>
</evidence>
<dbReference type="Proteomes" id="UP000559256">
    <property type="component" value="Unassembled WGS sequence"/>
</dbReference>
<feature type="domain" description="Xylanolytic transcriptional activator regulatory" evidence="6">
    <location>
        <begin position="19"/>
        <end position="145"/>
    </location>
</feature>
<keyword evidence="5" id="KW-0472">Membrane</keyword>
<keyword evidence="5" id="KW-1133">Transmembrane helix</keyword>
<keyword evidence="2" id="KW-0479">Metal-binding</keyword>
<sequence>MTEFFLMSKLGQNASTGKAKSTIESELLRRAFWCLYILDIIVSTFMNRPRAISMDDLEVDLPIECDDEYWETDDPQHAFQQPLDKPSYVAACNAFIKLLDIMSFAQHSLYSVRRSHFWTTSGPGLSGPEWNEKVVKEIDTSLAKWLEDIPSHLKWNPHHPIENQNFFNQSTFLHAMYYWVQIFVHKASIPQISRHPGAVSTATVKLSQNSPSLVICVNAARSCCRVMEEQNKREVLPLHNVLMALYTSAVVLILNARREKRLHMHMRTSTGEGDVDVDVSSEMVDVYKCIKIIQSCESRWQAAGVELAHSVAAINDIYVEQ</sequence>
<evidence type="ECO:0000256" key="5">
    <source>
        <dbReference type="SAM" id="Phobius"/>
    </source>
</evidence>
<keyword evidence="3" id="KW-0238">DNA-binding</keyword>
<comment type="caution">
    <text evidence="7">The sequence shown here is derived from an EMBL/GenBank/DDBJ whole genome shotgun (WGS) entry which is preliminary data.</text>
</comment>
<evidence type="ECO:0000313" key="7">
    <source>
        <dbReference type="EMBL" id="KAF5332907.1"/>
    </source>
</evidence>
<dbReference type="GO" id="GO:0006351">
    <property type="term" value="P:DNA-templated transcription"/>
    <property type="evidence" value="ECO:0007669"/>
    <property type="project" value="InterPro"/>
</dbReference>
<dbReference type="PANTHER" id="PTHR46910">
    <property type="entry name" value="TRANSCRIPTION FACTOR PDR1"/>
    <property type="match status" value="1"/>
</dbReference>
<gene>
    <name evidence="7" type="ORF">D9758_017005</name>
</gene>
<dbReference type="GO" id="GO:0003677">
    <property type="term" value="F:DNA binding"/>
    <property type="evidence" value="ECO:0007669"/>
    <property type="project" value="UniProtKB-KW"/>
</dbReference>
<accession>A0A8H5FDV1</accession>
<dbReference type="CDD" id="cd12148">
    <property type="entry name" value="fungal_TF_MHR"/>
    <property type="match status" value="1"/>
</dbReference>
<dbReference type="PANTHER" id="PTHR46910:SF3">
    <property type="entry name" value="HALOTOLERANCE PROTEIN 9-RELATED"/>
    <property type="match status" value="1"/>
</dbReference>
<feature type="transmembrane region" description="Helical" evidence="5">
    <location>
        <begin position="236"/>
        <end position="256"/>
    </location>
</feature>
<dbReference type="EMBL" id="JAACJM010000300">
    <property type="protein sequence ID" value="KAF5332907.1"/>
    <property type="molecule type" value="Genomic_DNA"/>
</dbReference>
<dbReference type="InterPro" id="IPR007219">
    <property type="entry name" value="XnlR_reg_dom"/>
</dbReference>
<dbReference type="InterPro" id="IPR050987">
    <property type="entry name" value="AtrR-like"/>
</dbReference>
<comment type="subcellular location">
    <subcellularLocation>
        <location evidence="1">Nucleus</location>
    </subcellularLocation>
</comment>
<keyword evidence="4" id="KW-0539">Nucleus</keyword>
<name>A0A8H5FDV1_9AGAR</name>
<dbReference type="GO" id="GO:0003700">
    <property type="term" value="F:DNA-binding transcription factor activity"/>
    <property type="evidence" value="ECO:0007669"/>
    <property type="project" value="InterPro"/>
</dbReference>
<evidence type="ECO:0000256" key="2">
    <source>
        <dbReference type="ARBA" id="ARBA00022723"/>
    </source>
</evidence>
<keyword evidence="5" id="KW-0812">Transmembrane</keyword>
<dbReference type="GO" id="GO:0005634">
    <property type="term" value="C:nucleus"/>
    <property type="evidence" value="ECO:0007669"/>
    <property type="project" value="UniProtKB-SubCell"/>
</dbReference>
<proteinExistence type="predicted"/>
<dbReference type="OrthoDB" id="4456959at2759"/>
<organism evidence="7 8">
    <name type="scientific">Tetrapyrgos nigripes</name>
    <dbReference type="NCBI Taxonomy" id="182062"/>
    <lineage>
        <taxon>Eukaryota</taxon>
        <taxon>Fungi</taxon>
        <taxon>Dikarya</taxon>
        <taxon>Basidiomycota</taxon>
        <taxon>Agaricomycotina</taxon>
        <taxon>Agaricomycetes</taxon>
        <taxon>Agaricomycetidae</taxon>
        <taxon>Agaricales</taxon>
        <taxon>Marasmiineae</taxon>
        <taxon>Marasmiaceae</taxon>
        <taxon>Tetrapyrgos</taxon>
    </lineage>
</organism>
<evidence type="ECO:0000256" key="1">
    <source>
        <dbReference type="ARBA" id="ARBA00004123"/>
    </source>
</evidence>
<keyword evidence="8" id="KW-1185">Reference proteome</keyword>
<evidence type="ECO:0000313" key="8">
    <source>
        <dbReference type="Proteomes" id="UP000559256"/>
    </source>
</evidence>